<dbReference type="HOGENOM" id="CLU_361484_0_0_1"/>
<accession>A0A0D3HZZ6</accession>
<dbReference type="InterPro" id="IPR011006">
    <property type="entry name" value="CheY-like_superfamily"/>
</dbReference>
<reference evidence="7" key="1">
    <citation type="journal article" date="2013" name="Nature">
        <title>Pan genome of the phytoplankton Emiliania underpins its global distribution.</title>
        <authorList>
            <person name="Read B.A."/>
            <person name="Kegel J."/>
            <person name="Klute M.J."/>
            <person name="Kuo A."/>
            <person name="Lefebvre S.C."/>
            <person name="Maumus F."/>
            <person name="Mayer C."/>
            <person name="Miller J."/>
            <person name="Monier A."/>
            <person name="Salamov A."/>
            <person name="Young J."/>
            <person name="Aguilar M."/>
            <person name="Claverie J.M."/>
            <person name="Frickenhaus S."/>
            <person name="Gonzalez K."/>
            <person name="Herman E.K."/>
            <person name="Lin Y.C."/>
            <person name="Napier J."/>
            <person name="Ogata H."/>
            <person name="Sarno A.F."/>
            <person name="Shmutz J."/>
            <person name="Schroeder D."/>
            <person name="de Vargas C."/>
            <person name="Verret F."/>
            <person name="von Dassow P."/>
            <person name="Valentin K."/>
            <person name="Van de Peer Y."/>
            <person name="Wheeler G."/>
            <person name="Dacks J.B."/>
            <person name="Delwiche C.F."/>
            <person name="Dyhrman S.T."/>
            <person name="Glockner G."/>
            <person name="John U."/>
            <person name="Richards T."/>
            <person name="Worden A.Z."/>
            <person name="Zhang X."/>
            <person name="Grigoriev I.V."/>
            <person name="Allen A.E."/>
            <person name="Bidle K."/>
            <person name="Borodovsky M."/>
            <person name="Bowler C."/>
            <person name="Brownlee C."/>
            <person name="Cock J.M."/>
            <person name="Elias M."/>
            <person name="Gladyshev V.N."/>
            <person name="Groth M."/>
            <person name="Guda C."/>
            <person name="Hadaegh A."/>
            <person name="Iglesias-Rodriguez M.D."/>
            <person name="Jenkins J."/>
            <person name="Jones B.M."/>
            <person name="Lawson T."/>
            <person name="Leese F."/>
            <person name="Lindquist E."/>
            <person name="Lobanov A."/>
            <person name="Lomsadze A."/>
            <person name="Malik S.B."/>
            <person name="Marsh M.E."/>
            <person name="Mackinder L."/>
            <person name="Mock T."/>
            <person name="Mueller-Roeber B."/>
            <person name="Pagarete A."/>
            <person name="Parker M."/>
            <person name="Probert I."/>
            <person name="Quesneville H."/>
            <person name="Raines C."/>
            <person name="Rensing S.A."/>
            <person name="Riano-Pachon D.M."/>
            <person name="Richier S."/>
            <person name="Rokitta S."/>
            <person name="Shiraiwa Y."/>
            <person name="Soanes D.M."/>
            <person name="van der Giezen M."/>
            <person name="Wahlund T.M."/>
            <person name="Williams B."/>
            <person name="Wilson W."/>
            <person name="Wolfe G."/>
            <person name="Wurch L.L."/>
        </authorList>
    </citation>
    <scope>NUCLEOTIDE SEQUENCE</scope>
</reference>
<dbReference type="InterPro" id="IPR045279">
    <property type="entry name" value="ARR-like"/>
</dbReference>
<dbReference type="EnsemblProtists" id="EOD04581">
    <property type="protein sequence ID" value="EOD04581"/>
    <property type="gene ID" value="EMIHUDRAFT_107722"/>
</dbReference>
<evidence type="ECO:0000259" key="5">
    <source>
        <dbReference type="PROSITE" id="PS50112"/>
    </source>
</evidence>
<dbReference type="PROSITE" id="PS50112">
    <property type="entry name" value="PAS"/>
    <property type="match status" value="1"/>
</dbReference>
<dbReference type="SMART" id="SM00448">
    <property type="entry name" value="REC"/>
    <property type="match status" value="1"/>
</dbReference>
<dbReference type="Pfam" id="PF00072">
    <property type="entry name" value="Response_reg"/>
    <property type="match status" value="1"/>
</dbReference>
<evidence type="ECO:0000256" key="3">
    <source>
        <dbReference type="SAM" id="MobiDB-lite"/>
    </source>
</evidence>
<feature type="region of interest" description="Disordered" evidence="3">
    <location>
        <begin position="334"/>
        <end position="385"/>
    </location>
</feature>
<dbReference type="GO" id="GO:0009736">
    <property type="term" value="P:cytokinin-activated signaling pathway"/>
    <property type="evidence" value="ECO:0007669"/>
    <property type="project" value="InterPro"/>
</dbReference>
<dbReference type="GeneID" id="17250630"/>
<evidence type="ECO:0000313" key="7">
    <source>
        <dbReference type="Proteomes" id="UP000013827"/>
    </source>
</evidence>
<feature type="region of interest" description="Disordered" evidence="3">
    <location>
        <begin position="1"/>
        <end position="33"/>
    </location>
</feature>
<dbReference type="PROSITE" id="PS50110">
    <property type="entry name" value="RESPONSE_REGULATORY"/>
    <property type="match status" value="1"/>
</dbReference>
<dbReference type="GO" id="GO:0000160">
    <property type="term" value="P:phosphorelay signal transduction system"/>
    <property type="evidence" value="ECO:0007669"/>
    <property type="project" value="UniProtKB-KW"/>
</dbReference>
<feature type="compositionally biased region" description="Low complexity" evidence="3">
    <location>
        <begin position="334"/>
        <end position="352"/>
    </location>
</feature>
<feature type="compositionally biased region" description="Gly residues" evidence="3">
    <location>
        <begin position="408"/>
        <end position="451"/>
    </location>
</feature>
<protein>
    <recommendedName>
        <fullName evidence="8">Response regulatory domain-containing protein</fullName>
    </recommendedName>
</protein>
<feature type="compositionally biased region" description="Low complexity" evidence="3">
    <location>
        <begin position="10"/>
        <end position="30"/>
    </location>
</feature>
<dbReference type="InterPro" id="IPR000014">
    <property type="entry name" value="PAS"/>
</dbReference>
<dbReference type="PANTHER" id="PTHR43874:SF7">
    <property type="entry name" value="TWO-COMPONENT RESPONSE REGULATOR ARR10"/>
    <property type="match status" value="1"/>
</dbReference>
<feature type="region of interest" description="Disordered" evidence="3">
    <location>
        <begin position="407"/>
        <end position="473"/>
    </location>
</feature>
<evidence type="ECO:0000256" key="1">
    <source>
        <dbReference type="ARBA" id="ARBA00023012"/>
    </source>
</evidence>
<dbReference type="KEGG" id="ehx:EMIHUDRAFT_107722"/>
<evidence type="ECO:0000256" key="2">
    <source>
        <dbReference type="PROSITE-ProRule" id="PRU00169"/>
    </source>
</evidence>
<reference evidence="6" key="2">
    <citation type="submission" date="2024-10" db="UniProtKB">
        <authorList>
            <consortium name="EnsemblProtists"/>
        </authorList>
    </citation>
    <scope>IDENTIFICATION</scope>
</reference>
<dbReference type="Gene3D" id="3.40.50.2300">
    <property type="match status" value="1"/>
</dbReference>
<dbReference type="PANTHER" id="PTHR43874">
    <property type="entry name" value="TWO-COMPONENT RESPONSE REGULATOR"/>
    <property type="match status" value="1"/>
</dbReference>
<evidence type="ECO:0008006" key="8">
    <source>
        <dbReference type="Google" id="ProtNLM"/>
    </source>
</evidence>
<dbReference type="STRING" id="2903.R1D196"/>
<dbReference type="SUPFAM" id="SSF52172">
    <property type="entry name" value="CheY-like"/>
    <property type="match status" value="1"/>
</dbReference>
<evidence type="ECO:0000259" key="4">
    <source>
        <dbReference type="PROSITE" id="PS50110"/>
    </source>
</evidence>
<feature type="compositionally biased region" description="Low complexity" evidence="3">
    <location>
        <begin position="663"/>
        <end position="688"/>
    </location>
</feature>
<proteinExistence type="predicted"/>
<feature type="compositionally biased region" description="Low complexity" evidence="3">
    <location>
        <begin position="360"/>
        <end position="385"/>
    </location>
</feature>
<dbReference type="Proteomes" id="UP000013827">
    <property type="component" value="Unassembled WGS sequence"/>
</dbReference>
<dbReference type="CDD" id="cd00156">
    <property type="entry name" value="REC"/>
    <property type="match status" value="1"/>
</dbReference>
<name>A0A0D3HZZ6_EMIH1</name>
<keyword evidence="7" id="KW-1185">Reference proteome</keyword>
<sequence>MPIPDPPAPEAATATAHPPESPPSSSALPPAEEDTAGGFERLRILVVEDEDFAARVVQALCEKCSYEVTIARSAEAALDFLAADAARPATEQFNLILVDIVMAPGRMSGKELLLALRVERVERCVVMMSAIHQRAMVEECIRSGAESYLVKPIRLEDVARLWQVVMRHHFAALSRRQARQQAEMERLRAETLAERERVLLDRQRERMQQQMMRMLRSQMRQYWQLAQTCNDLILHASRQGVFLYMSHKCKRLLGYAPTELSSSRDNRRRAREETPLVAEGEKLTLRVRAKDGAFVPLRFPMYPVAEPGEVRSVIGAPAVAALCLGRICDPRAPASLSSSQSEASLSSSHPAESPSPPSLPARSEWAASLAQAGPQAGPGQEQRSASLSRLLAAAFSTISEELGEEGAAAGGEGANGGEGVSGGEGAGGDAGGDAGEGGGSTADGGGEGGAEAFGKAKPPFSPSLPRGDAARAAASRGGAAPGWARAAVYRVPADPSGVLAALRLPSTRVGEGSQCGWPPLHLALLRGESHLPALQLLPAVVQLLLASRCDVVSGPPRVRHAETAASMLLGCMQPPQLVAASATAALLMAAAQQRAKEALVASPWSQRLDSDAAVFSEPQPYRGRATRRGGGGKNRAAKEAAAAAAAEEAAAVAAVGRGECTTGSTATVATSPPLSTSTSSVGFGSASSLPAKSDDAVPPPAALAGLEQVAGLTALVDRLPEAAQQKALAWCSENEVHEVGLIAAAGIADAFVAALGIKPTGVPALLLRQRLKRD</sequence>
<organism evidence="6 7">
    <name type="scientific">Emiliania huxleyi (strain CCMP1516)</name>
    <dbReference type="NCBI Taxonomy" id="280463"/>
    <lineage>
        <taxon>Eukaryota</taxon>
        <taxon>Haptista</taxon>
        <taxon>Haptophyta</taxon>
        <taxon>Prymnesiophyceae</taxon>
        <taxon>Isochrysidales</taxon>
        <taxon>Noelaerhabdaceae</taxon>
        <taxon>Emiliania</taxon>
    </lineage>
</organism>
<dbReference type="SUPFAM" id="SSF55785">
    <property type="entry name" value="PYP-like sensor domain (PAS domain)"/>
    <property type="match status" value="1"/>
</dbReference>
<feature type="modified residue" description="4-aspartylphosphate" evidence="2">
    <location>
        <position position="99"/>
    </location>
</feature>
<keyword evidence="1" id="KW-0902">Two-component regulatory system</keyword>
<dbReference type="Gene3D" id="3.30.450.20">
    <property type="entry name" value="PAS domain"/>
    <property type="match status" value="1"/>
</dbReference>
<dbReference type="InterPro" id="IPR035965">
    <property type="entry name" value="PAS-like_dom_sf"/>
</dbReference>
<dbReference type="RefSeq" id="XP_005757010.1">
    <property type="nucleotide sequence ID" value="XM_005756953.1"/>
</dbReference>
<dbReference type="InterPro" id="IPR001789">
    <property type="entry name" value="Sig_transdc_resp-reg_receiver"/>
</dbReference>
<feature type="domain" description="Response regulatory" evidence="4">
    <location>
        <begin position="43"/>
        <end position="166"/>
    </location>
</feature>
<keyword evidence="2" id="KW-0597">Phosphoprotein</keyword>
<evidence type="ECO:0000313" key="6">
    <source>
        <dbReference type="EnsemblProtists" id="EOD04581"/>
    </source>
</evidence>
<feature type="region of interest" description="Disordered" evidence="3">
    <location>
        <begin position="663"/>
        <end position="697"/>
    </location>
</feature>
<dbReference type="AlphaFoldDB" id="A0A0D3HZZ6"/>
<feature type="domain" description="PAS" evidence="5">
    <location>
        <begin position="218"/>
        <end position="260"/>
    </location>
</feature>
<dbReference type="PaxDb" id="2903-EOD04581"/>
<dbReference type="eggNOG" id="KOG1601">
    <property type="taxonomic scope" value="Eukaryota"/>
</dbReference>